<dbReference type="GO" id="GO:0103043">
    <property type="term" value="F:phosphoribosyl 1,2-cyclic phosphate phosphodiesterase activity"/>
    <property type="evidence" value="ECO:0007669"/>
    <property type="project" value="UniProtKB-EC"/>
</dbReference>
<dbReference type="InterPro" id="IPR036866">
    <property type="entry name" value="RibonucZ/Hydroxyglut_hydro"/>
</dbReference>
<evidence type="ECO:0000313" key="2">
    <source>
        <dbReference type="EMBL" id="CFQ63061.1"/>
    </source>
</evidence>
<dbReference type="PATRIC" id="fig|630.129.peg.3777"/>
<dbReference type="GO" id="GO:0016829">
    <property type="term" value="F:lyase activity"/>
    <property type="evidence" value="ECO:0007669"/>
    <property type="project" value="UniProtKB-KW"/>
</dbReference>
<keyword evidence="3" id="KW-0378">Hydrolase</keyword>
<dbReference type="Proteomes" id="UP000595309">
    <property type="component" value="Chromosome"/>
</dbReference>
<dbReference type="EC" id="3.1.4.55" evidence="3"/>
<dbReference type="InterPro" id="IPR035682">
    <property type="entry name" value="PhnP_MBL"/>
</dbReference>
<dbReference type="KEGG" id="yet:CH48_1125"/>
<gene>
    <name evidence="2" type="primary">phnP</name>
    <name evidence="2" type="ORF">ERS137941_02135</name>
    <name evidence="3" type="ORF">I6I39_05580</name>
</gene>
<accession>A0A0E1NKE5</accession>
<dbReference type="GO" id="GO:0019700">
    <property type="term" value="P:organic phosphonate catabolic process"/>
    <property type="evidence" value="ECO:0007669"/>
    <property type="project" value="InterPro"/>
</dbReference>
<dbReference type="GeneID" id="31411645"/>
<dbReference type="EMBL" id="CP068146">
    <property type="protein sequence ID" value="QQU48203.1"/>
    <property type="molecule type" value="Genomic_DNA"/>
</dbReference>
<dbReference type="EMBL" id="CGBR01000013">
    <property type="protein sequence ID" value="CFQ63061.1"/>
    <property type="molecule type" value="Genomic_DNA"/>
</dbReference>
<feature type="domain" description="Metallo-beta-lactamase" evidence="1">
    <location>
        <begin position="50"/>
        <end position="226"/>
    </location>
</feature>
<organism evidence="2 4">
    <name type="scientific">Yersinia enterocolitica</name>
    <dbReference type="NCBI Taxonomy" id="630"/>
    <lineage>
        <taxon>Bacteria</taxon>
        <taxon>Pseudomonadati</taxon>
        <taxon>Pseudomonadota</taxon>
        <taxon>Gammaproteobacteria</taxon>
        <taxon>Enterobacterales</taxon>
        <taxon>Yersiniaceae</taxon>
        <taxon>Yersinia</taxon>
    </lineage>
</organism>
<evidence type="ECO:0000313" key="3">
    <source>
        <dbReference type="EMBL" id="QQU48203.1"/>
    </source>
</evidence>
<protein>
    <submittedName>
        <fullName evidence="2">Carbon-phosphorus lyase complex accessory protein</fullName>
    </submittedName>
    <submittedName>
        <fullName evidence="3">Phosphonate metabolism protein PhnP</fullName>
        <ecNumber evidence="3">3.1.4.55</ecNumber>
    </submittedName>
</protein>
<keyword evidence="2" id="KW-0456">Lyase</keyword>
<dbReference type="NCBIfam" id="TIGR03307">
    <property type="entry name" value="PhnP"/>
    <property type="match status" value="1"/>
</dbReference>
<sequence>MELTLLGTGCAQQVPVFGCQCVICTKARLQPTLRRQPCSAMLHYQGETTLIDAGLPALDQLFAGGEIQRFLLTHYHMDHVQGLFPLRWGCGNAIPVYGPPDPDGCDDLYKHPGILAFQPPLSAFHPIQFGDLRVTPVPLNHSKITFGYLLQSPNRTIAYLTDTIGLPADSALFLASKNIDLLIQDCSHPPHHFSPHRPPPRNHNDVTMALAISELLKPAATLLTHISHQLDTWALDNTLPDGITIAQDNQIISLL</sequence>
<dbReference type="PANTHER" id="PTHR42663:SF6">
    <property type="entry name" value="HYDROLASE C777.06C-RELATED"/>
    <property type="match status" value="1"/>
</dbReference>
<evidence type="ECO:0000259" key="1">
    <source>
        <dbReference type="Pfam" id="PF12706"/>
    </source>
</evidence>
<reference evidence="3 5" key="2">
    <citation type="submission" date="2021-01" db="EMBL/GenBank/DDBJ databases">
        <title>FDA dAtabase for Regulatory Grade micrObial Sequences (FDA-ARGOS): Supporting development and validation of Infectious Disease Dx tests.</title>
        <authorList>
            <person name="Blissenbach B."/>
            <person name="Krut O."/>
            <person name="Tallon L."/>
            <person name="Sadzewicz L."/>
            <person name="Zhao X."/>
            <person name="Boylan J."/>
            <person name="Ott S."/>
            <person name="Bowen H."/>
            <person name="Vavikolanu K."/>
            <person name="Mehta A."/>
            <person name="Aluvathingal J."/>
            <person name="Nadendla S."/>
            <person name="Yan Y."/>
            <person name="Sichtig H."/>
        </authorList>
    </citation>
    <scope>NUCLEOTIDE SEQUENCE [LARGE SCALE GENOMIC DNA]</scope>
    <source>
        <strain evidence="3 5">FDAARGOS_1082</strain>
    </source>
</reference>
<dbReference type="SUPFAM" id="SSF56281">
    <property type="entry name" value="Metallo-hydrolase/oxidoreductase"/>
    <property type="match status" value="1"/>
</dbReference>
<dbReference type="InterPro" id="IPR017693">
    <property type="entry name" value="Phosphonate_metab_PhnP"/>
</dbReference>
<evidence type="ECO:0000313" key="4">
    <source>
        <dbReference type="Proteomes" id="UP000048841"/>
    </source>
</evidence>
<dbReference type="AlphaFoldDB" id="A0A0E1NKE5"/>
<dbReference type="InterPro" id="IPR001279">
    <property type="entry name" value="Metallo-B-lactamas"/>
</dbReference>
<dbReference type="RefSeq" id="WP_005156220.1">
    <property type="nucleotide sequence ID" value="NZ_CGBC01000001.1"/>
</dbReference>
<dbReference type="CDD" id="cd07736">
    <property type="entry name" value="PhnP-like_MBL-fold"/>
    <property type="match status" value="1"/>
</dbReference>
<proteinExistence type="predicted"/>
<dbReference type="Gene3D" id="3.60.15.10">
    <property type="entry name" value="Ribonuclease Z/Hydroxyacylglutathione hydrolase-like"/>
    <property type="match status" value="1"/>
</dbReference>
<dbReference type="Pfam" id="PF12706">
    <property type="entry name" value="Lactamase_B_2"/>
    <property type="match status" value="1"/>
</dbReference>
<dbReference type="Proteomes" id="UP000048841">
    <property type="component" value="Unassembled WGS sequence"/>
</dbReference>
<evidence type="ECO:0000313" key="5">
    <source>
        <dbReference type="Proteomes" id="UP000595309"/>
    </source>
</evidence>
<name>A0A0E1NKE5_YEREN</name>
<dbReference type="PANTHER" id="PTHR42663">
    <property type="entry name" value="HYDROLASE C777.06C-RELATED-RELATED"/>
    <property type="match status" value="1"/>
</dbReference>
<reference evidence="2 4" key="1">
    <citation type="submission" date="2015-03" db="EMBL/GenBank/DDBJ databases">
        <authorList>
            <person name="Murphy D."/>
        </authorList>
    </citation>
    <scope>NUCLEOTIDE SEQUENCE [LARGE SCALE GENOMIC DNA]</scope>
    <source>
        <strain evidence="2 4">IP26249</strain>
    </source>
</reference>
<dbReference type="OMA" id="HIHFDHL"/>